<reference evidence="1" key="1">
    <citation type="submission" date="2018-06" db="EMBL/GenBank/DDBJ databases">
        <authorList>
            <person name="Zhirakovskaya E."/>
        </authorList>
    </citation>
    <scope>NUCLEOTIDE SEQUENCE</scope>
</reference>
<organism evidence="1">
    <name type="scientific">hydrothermal vent metagenome</name>
    <dbReference type="NCBI Taxonomy" id="652676"/>
    <lineage>
        <taxon>unclassified sequences</taxon>
        <taxon>metagenomes</taxon>
        <taxon>ecological metagenomes</taxon>
    </lineage>
</organism>
<name>A0A3B0YAQ0_9ZZZZ</name>
<proteinExistence type="predicted"/>
<gene>
    <name evidence="1" type="ORF">MNBD_GAMMA09-2971</name>
</gene>
<dbReference type="Gene3D" id="2.40.160.10">
    <property type="entry name" value="Porin"/>
    <property type="match status" value="1"/>
</dbReference>
<evidence type="ECO:0000313" key="1">
    <source>
        <dbReference type="EMBL" id="VAW65426.1"/>
    </source>
</evidence>
<protein>
    <submittedName>
        <fullName evidence="1">Uncharacterized protein</fullName>
    </submittedName>
</protein>
<dbReference type="SUPFAM" id="SSF56935">
    <property type="entry name" value="Porins"/>
    <property type="match status" value="1"/>
</dbReference>
<dbReference type="EMBL" id="UOFI01000067">
    <property type="protein sequence ID" value="VAW65426.1"/>
    <property type="molecule type" value="Genomic_DNA"/>
</dbReference>
<dbReference type="InterPro" id="IPR023614">
    <property type="entry name" value="Porin_dom_sf"/>
</dbReference>
<accession>A0A3B0YAQ0</accession>
<sequence length="347" mass="39175">MLAVYWHVLPSVVAAQGLLFIDLIALNREGLDLPSDDLPKNDFIPQLTLFYSGEIKGIKLLGEYLFNDLENQLGRLQAGIDIGTSNTLWLGRTDNPASYWRDQYHHGGWLQPTITRPGIAEYEIAGGLAPSHTTGILFESGATVRNSEGFSFIGSFGYGPTLNSNGLQVPKLVDDNRDKHNSSYAFRTFYNFGTLTAGNEAGLTGSVNHIAAKSQAFTEVRQWMLGAYINWQFKSLTLTTELSEVDSDTKDEEGKRTAIEHFHNIYLQGIYSLNDNWNIYARAERTSDIDNGDYLVNFPLFLSQKDMLGFSYNLTRRQIIKLEADHSERIYGESYYQVTVEWSFIYP</sequence>
<dbReference type="AlphaFoldDB" id="A0A3B0YAQ0"/>